<evidence type="ECO:0000259" key="9">
    <source>
        <dbReference type="Pfam" id="PF13581"/>
    </source>
</evidence>
<evidence type="ECO:0000313" key="10">
    <source>
        <dbReference type="EMBL" id="EQB07599.1"/>
    </source>
</evidence>
<dbReference type="InterPro" id="IPR036890">
    <property type="entry name" value="HATPase_C_sf"/>
</dbReference>
<accession>T0IDA4</accession>
<name>T0IDA4_9SPHN</name>
<evidence type="ECO:0000256" key="7">
    <source>
        <dbReference type="ARBA" id="ARBA00022840"/>
    </source>
</evidence>
<sequence>MVTESNHRIANNLQLLIAMISAEKKEIDDPAARQVLDRTLGRIGAISGVHRELTAPRPEGMVDAESYLRRMGHHLAESCCDPARGRRLAIHAEPIQVPARTAAALGLVVSECVLNAFKYAYPGTGGGEVRIDLRRAGPHALRLAVEDDGVGRAVHPSRVGFGTRLIEMMAQRIGAALIWEQTFPGTRCVLAAPL</sequence>
<feature type="domain" description="Histidine kinase/HSP90-like ATPase" evidence="9">
    <location>
        <begin position="91"/>
        <end position="155"/>
    </location>
</feature>
<evidence type="ECO:0000256" key="6">
    <source>
        <dbReference type="ARBA" id="ARBA00022777"/>
    </source>
</evidence>
<dbReference type="GO" id="GO:0004673">
    <property type="term" value="F:protein histidine kinase activity"/>
    <property type="evidence" value="ECO:0007669"/>
    <property type="project" value="UniProtKB-EC"/>
</dbReference>
<dbReference type="Pfam" id="PF13581">
    <property type="entry name" value="HATPase_c_2"/>
    <property type="match status" value="1"/>
</dbReference>
<organism evidence="10 11">
    <name type="scientific">Novosphingobium lindaniclasticum LE124</name>
    <dbReference type="NCBI Taxonomy" id="1096930"/>
    <lineage>
        <taxon>Bacteria</taxon>
        <taxon>Pseudomonadati</taxon>
        <taxon>Pseudomonadota</taxon>
        <taxon>Alphaproteobacteria</taxon>
        <taxon>Sphingomonadales</taxon>
        <taxon>Sphingomonadaceae</taxon>
        <taxon>Novosphingobium</taxon>
    </lineage>
</organism>
<keyword evidence="4" id="KW-0808">Transferase</keyword>
<keyword evidence="3" id="KW-0597">Phosphoprotein</keyword>
<comment type="caution">
    <text evidence="10">The sequence shown here is derived from an EMBL/GenBank/DDBJ whole genome shotgun (WGS) entry which is preliminary data.</text>
</comment>
<evidence type="ECO:0000259" key="8">
    <source>
        <dbReference type="Pfam" id="PF07568"/>
    </source>
</evidence>
<dbReference type="PANTHER" id="PTHR41523:SF8">
    <property type="entry name" value="ETHYLENE RESPONSE SENSOR PROTEIN"/>
    <property type="match status" value="1"/>
</dbReference>
<evidence type="ECO:0000256" key="4">
    <source>
        <dbReference type="ARBA" id="ARBA00022679"/>
    </source>
</evidence>
<gene>
    <name evidence="10" type="ORF">L284_22335</name>
</gene>
<keyword evidence="11" id="KW-1185">Reference proteome</keyword>
<dbReference type="eggNOG" id="COG3920">
    <property type="taxonomic scope" value="Bacteria"/>
</dbReference>
<keyword evidence="7" id="KW-0067">ATP-binding</keyword>
<dbReference type="Gene3D" id="3.30.565.10">
    <property type="entry name" value="Histidine kinase-like ATPase, C-terminal domain"/>
    <property type="match status" value="1"/>
</dbReference>
<dbReference type="Pfam" id="PF07568">
    <property type="entry name" value="HisKA_2"/>
    <property type="match status" value="1"/>
</dbReference>
<dbReference type="InterPro" id="IPR011495">
    <property type="entry name" value="Sig_transdc_His_kin_sub2_dim/P"/>
</dbReference>
<feature type="domain" description="Signal transduction histidine kinase subgroup 2 dimerisation and phosphoacceptor" evidence="8">
    <location>
        <begin position="4"/>
        <end position="78"/>
    </location>
</feature>
<proteinExistence type="predicted"/>
<keyword evidence="6" id="KW-0418">Kinase</keyword>
<dbReference type="Proteomes" id="UP000015527">
    <property type="component" value="Unassembled WGS sequence"/>
</dbReference>
<dbReference type="EC" id="2.7.13.3" evidence="2"/>
<reference evidence="10 11" key="1">
    <citation type="journal article" date="2013" name="Genome Announc.">
        <title>Genome Sequence of Novosphingobium lindaniclasticum LE124T, Isolated from a Hexachlorocyclohexane Dumpsite.</title>
        <authorList>
            <person name="Saxena A."/>
            <person name="Nayyar N."/>
            <person name="Sangwan N."/>
            <person name="Kumari R."/>
            <person name="Khurana J.P."/>
            <person name="Lal R."/>
        </authorList>
    </citation>
    <scope>NUCLEOTIDE SEQUENCE [LARGE SCALE GENOMIC DNA]</scope>
    <source>
        <strain evidence="10 11">LE124</strain>
    </source>
</reference>
<keyword evidence="5" id="KW-0547">Nucleotide-binding</keyword>
<evidence type="ECO:0000256" key="1">
    <source>
        <dbReference type="ARBA" id="ARBA00000085"/>
    </source>
</evidence>
<evidence type="ECO:0000256" key="3">
    <source>
        <dbReference type="ARBA" id="ARBA00022553"/>
    </source>
</evidence>
<dbReference type="PATRIC" id="fig|1096930.3.peg.4393"/>
<dbReference type="PANTHER" id="PTHR41523">
    <property type="entry name" value="TWO-COMPONENT SYSTEM SENSOR PROTEIN"/>
    <property type="match status" value="1"/>
</dbReference>
<comment type="catalytic activity">
    <reaction evidence="1">
        <text>ATP + protein L-histidine = ADP + protein N-phospho-L-histidine.</text>
        <dbReference type="EC" id="2.7.13.3"/>
    </reaction>
</comment>
<dbReference type="SUPFAM" id="SSF55874">
    <property type="entry name" value="ATPase domain of HSP90 chaperone/DNA topoisomerase II/histidine kinase"/>
    <property type="match status" value="1"/>
</dbReference>
<evidence type="ECO:0000256" key="2">
    <source>
        <dbReference type="ARBA" id="ARBA00012438"/>
    </source>
</evidence>
<dbReference type="GO" id="GO:0005524">
    <property type="term" value="F:ATP binding"/>
    <property type="evidence" value="ECO:0007669"/>
    <property type="project" value="UniProtKB-KW"/>
</dbReference>
<dbReference type="InterPro" id="IPR003594">
    <property type="entry name" value="HATPase_dom"/>
</dbReference>
<dbReference type="AlphaFoldDB" id="T0IDA4"/>
<evidence type="ECO:0000313" key="11">
    <source>
        <dbReference type="Proteomes" id="UP000015527"/>
    </source>
</evidence>
<protein>
    <recommendedName>
        <fullName evidence="2">histidine kinase</fullName>
        <ecNumber evidence="2">2.7.13.3</ecNumber>
    </recommendedName>
</protein>
<evidence type="ECO:0000256" key="5">
    <source>
        <dbReference type="ARBA" id="ARBA00022741"/>
    </source>
</evidence>
<dbReference type="EMBL" id="ATHL01000153">
    <property type="protein sequence ID" value="EQB07599.1"/>
    <property type="molecule type" value="Genomic_DNA"/>
</dbReference>